<gene>
    <name evidence="1" type="ORF">CR203_01495</name>
</gene>
<reference evidence="1 2" key="1">
    <citation type="submission" date="2017-10" db="EMBL/GenBank/DDBJ databases">
        <title>Bacillus sp. nov., a halophilic bacterium isolated from a Keqin Lake.</title>
        <authorList>
            <person name="Wang H."/>
        </authorList>
    </citation>
    <scope>NUCLEOTIDE SEQUENCE [LARGE SCALE GENOMIC DNA]</scope>
    <source>
        <strain evidence="1 2">KCTC 13187</strain>
    </source>
</reference>
<keyword evidence="2" id="KW-1185">Reference proteome</keyword>
<dbReference type="OrthoDB" id="2433584at2"/>
<dbReference type="InterPro" id="IPR024562">
    <property type="entry name" value="YqhG"/>
</dbReference>
<dbReference type="AlphaFoldDB" id="A0A3A9KDC5"/>
<comment type="caution">
    <text evidence="1">The sequence shown here is derived from an EMBL/GenBank/DDBJ whole genome shotgun (WGS) entry which is preliminary data.</text>
</comment>
<proteinExistence type="predicted"/>
<evidence type="ECO:0000313" key="1">
    <source>
        <dbReference type="EMBL" id="RKL68750.1"/>
    </source>
</evidence>
<organism evidence="1 2">
    <name type="scientific">Salipaludibacillus neizhouensis</name>
    <dbReference type="NCBI Taxonomy" id="885475"/>
    <lineage>
        <taxon>Bacteria</taxon>
        <taxon>Bacillati</taxon>
        <taxon>Bacillota</taxon>
        <taxon>Bacilli</taxon>
        <taxon>Bacillales</taxon>
        <taxon>Bacillaceae</taxon>
    </lineage>
</organism>
<evidence type="ECO:0000313" key="2">
    <source>
        <dbReference type="Proteomes" id="UP000281498"/>
    </source>
</evidence>
<dbReference type="Proteomes" id="UP000281498">
    <property type="component" value="Unassembled WGS sequence"/>
</dbReference>
<name>A0A3A9KDC5_9BACI</name>
<accession>A0A3A9KDC5</accession>
<dbReference type="Pfam" id="PF11079">
    <property type="entry name" value="YqhG"/>
    <property type="match status" value="1"/>
</dbReference>
<dbReference type="EMBL" id="PDOE01000001">
    <property type="protein sequence ID" value="RKL68750.1"/>
    <property type="molecule type" value="Genomic_DNA"/>
</dbReference>
<sequence>MKERIAMQQADIHLFLSDFFQENRCSIQPLSSTAFEVQLSNEIDKEIMNRPFYWHYIEKMNGQPSPFKLKIETDSSKMNDDKKTEFIHYGSPRLRQLFSLAIQKGKFGRFYEQVQPELQSVPLKPWLCLNGFINYHSHLKKNRFFSIGLSLITGEMLNDFHDLVQNWKIDSQLPHYTFTLSPLVKESSGIERIQHYLVSSVEKETHHWADEAITKMNVDLKLLEQFYTSETSSNETYEKEKQTISEQFQPYVTLSIENGAMFYLNSHPVNYPPLKF</sequence>
<protein>
    <submittedName>
        <fullName evidence="1">Uncharacterized protein</fullName>
    </submittedName>
</protein>